<evidence type="ECO:0000256" key="5">
    <source>
        <dbReference type="ARBA" id="ARBA00022737"/>
    </source>
</evidence>
<gene>
    <name evidence="10" type="primary">der</name>
    <name evidence="15" type="ORF">AVDCRST_MAG79-1658</name>
</gene>
<proteinExistence type="inferred from homology"/>
<keyword evidence="4" id="KW-0819">tRNA processing</keyword>
<comment type="subunit">
    <text evidence="10">Associates with the 50S ribosomal subunit.</text>
</comment>
<comment type="caution">
    <text evidence="10">Lacks conserved residue(s) required for the propagation of feature annotation.</text>
</comment>
<dbReference type="CDD" id="cd01894">
    <property type="entry name" value="EngA1"/>
    <property type="match status" value="1"/>
</dbReference>
<evidence type="ECO:0000256" key="10">
    <source>
        <dbReference type="HAMAP-Rule" id="MF_00195"/>
    </source>
</evidence>
<comment type="similarity">
    <text evidence="1 10 11 12">Belongs to the TRAFAC class TrmE-Era-EngA-EngB-Septin-like GTPase superfamily. EngA (Der) GTPase family.</text>
</comment>
<protein>
    <recommendedName>
        <fullName evidence="2 10">GTPase Der</fullName>
    </recommendedName>
    <alternativeName>
        <fullName evidence="9 10">GTP-binding protein EngA</fullName>
    </alternativeName>
</protein>
<feature type="binding site" evidence="10">
    <location>
        <begin position="326"/>
        <end position="329"/>
    </location>
    <ligand>
        <name>GTP</name>
        <dbReference type="ChEBI" id="CHEBI:37565"/>
        <label>2</label>
    </ligand>
</feature>
<keyword evidence="3 10" id="KW-0690">Ribosome biogenesis</keyword>
<dbReference type="PRINTS" id="PR00326">
    <property type="entry name" value="GTP1OBG"/>
</dbReference>
<dbReference type="HAMAP" id="MF_00195">
    <property type="entry name" value="GTPase_Der"/>
    <property type="match status" value="1"/>
</dbReference>
<sequence>MADRSPPRARSRRGQDAAPADDEVAGTRRIAGTVAVVGYPNVGKSTLVNRLTGRRDTVVHEQPGVTRDRKELEFEWRGQAVRIVDTGGIDLVEGGSMGRQVAEQARYAIAEADLVLFVVDGQAGLGPGDDEVAAILRRADVPVIVVVTKRDNPDRHDGAPEFWALGLGEPIEVSGIHGTASGDLLDRILDELGTVEGAARDEGVSEEIGVAILGRPNVGKSSLLNALTGTPRVIVSDVPGTTRDAIDTRLVRDDTVFRLIDTAGMRRKRKHRQDVEFWSEMRALDAARRADVALVLVDASEGVTDSDLAVADEARKAGCATIVVVSKWDIVEIDLDDLRARINEKLRQRPPVITTSAVTPRGLDRVLNTIEEVYARYTSRVSTGILNRLLAEIAEARQPSLRHGRRLKMLYGAQVQTRPPRFRITVNDRRLITRDYGYYVENRLREELGLEGCPVIVDFIAR</sequence>
<dbReference type="Gene3D" id="3.40.50.300">
    <property type="entry name" value="P-loop containing nucleotide triphosphate hydrolases"/>
    <property type="match status" value="2"/>
</dbReference>
<dbReference type="GO" id="GO:0042254">
    <property type="term" value="P:ribosome biogenesis"/>
    <property type="evidence" value="ECO:0007669"/>
    <property type="project" value="UniProtKB-KW"/>
</dbReference>
<dbReference type="PIRSF" id="PIRSF006485">
    <property type="entry name" value="GTP-binding_EngA"/>
    <property type="match status" value="1"/>
</dbReference>
<evidence type="ECO:0000256" key="3">
    <source>
        <dbReference type="ARBA" id="ARBA00022517"/>
    </source>
</evidence>
<dbReference type="InterPro" id="IPR015946">
    <property type="entry name" value="KH_dom-like_a/b"/>
</dbReference>
<keyword evidence="8 10" id="KW-0342">GTP-binding</keyword>
<dbReference type="InterPro" id="IPR027417">
    <property type="entry name" value="P-loop_NTPase"/>
</dbReference>
<keyword evidence="6 10" id="KW-0547">Nucleotide-binding</keyword>
<feature type="region of interest" description="Disordered" evidence="13">
    <location>
        <begin position="1"/>
        <end position="24"/>
    </location>
</feature>
<evidence type="ECO:0000313" key="15">
    <source>
        <dbReference type="EMBL" id="CAA9538856.1"/>
    </source>
</evidence>
<feature type="binding site" evidence="10">
    <location>
        <begin position="38"/>
        <end position="45"/>
    </location>
    <ligand>
        <name>GTP</name>
        <dbReference type="ChEBI" id="CHEBI:37565"/>
        <label>1</label>
    </ligand>
</feature>
<evidence type="ECO:0000256" key="2">
    <source>
        <dbReference type="ARBA" id="ARBA00020953"/>
    </source>
</evidence>
<keyword evidence="7" id="KW-0630">Potassium</keyword>
<evidence type="ECO:0000256" key="4">
    <source>
        <dbReference type="ARBA" id="ARBA00022694"/>
    </source>
</evidence>
<evidence type="ECO:0000256" key="9">
    <source>
        <dbReference type="ARBA" id="ARBA00032345"/>
    </source>
</evidence>
<feature type="binding site" evidence="10">
    <location>
        <begin position="214"/>
        <end position="221"/>
    </location>
    <ligand>
        <name>GTP</name>
        <dbReference type="ChEBI" id="CHEBI:37565"/>
        <label>2</label>
    </ligand>
</feature>
<feature type="binding site" evidence="10">
    <location>
        <begin position="85"/>
        <end position="89"/>
    </location>
    <ligand>
        <name>GTP</name>
        <dbReference type="ChEBI" id="CHEBI:37565"/>
        <label>1</label>
    </ligand>
</feature>
<comment type="function">
    <text evidence="10 12">GTPase that plays an essential role in the late steps of ribosome biogenesis.</text>
</comment>
<dbReference type="Gene3D" id="3.30.300.20">
    <property type="match status" value="1"/>
</dbReference>
<evidence type="ECO:0000259" key="14">
    <source>
        <dbReference type="PROSITE" id="PS51712"/>
    </source>
</evidence>
<dbReference type="FunFam" id="3.40.50.300:FF:000494">
    <property type="entry name" value="tRNA modification GTPase MnmE"/>
    <property type="match status" value="1"/>
</dbReference>
<dbReference type="GO" id="GO:0008033">
    <property type="term" value="P:tRNA processing"/>
    <property type="evidence" value="ECO:0007669"/>
    <property type="project" value="UniProtKB-KW"/>
</dbReference>
<reference evidence="15" key="1">
    <citation type="submission" date="2020-02" db="EMBL/GenBank/DDBJ databases">
        <authorList>
            <person name="Meier V. D."/>
        </authorList>
    </citation>
    <scope>NUCLEOTIDE SEQUENCE</scope>
    <source>
        <strain evidence="15">AVDCRST_MAG79</strain>
    </source>
</reference>
<name>A0A6J4U528_9ACTN</name>
<evidence type="ECO:0000256" key="7">
    <source>
        <dbReference type="ARBA" id="ARBA00022958"/>
    </source>
</evidence>
<evidence type="ECO:0000256" key="6">
    <source>
        <dbReference type="ARBA" id="ARBA00022741"/>
    </source>
</evidence>
<accession>A0A6J4U528</accession>
<dbReference type="PANTHER" id="PTHR43834">
    <property type="entry name" value="GTPASE DER"/>
    <property type="match status" value="1"/>
</dbReference>
<evidence type="ECO:0000256" key="13">
    <source>
        <dbReference type="SAM" id="MobiDB-lite"/>
    </source>
</evidence>
<dbReference type="Pfam" id="PF14714">
    <property type="entry name" value="KH_dom-like"/>
    <property type="match status" value="1"/>
</dbReference>
<dbReference type="InterPro" id="IPR006073">
    <property type="entry name" value="GTP-bd"/>
</dbReference>
<dbReference type="InterPro" id="IPR016484">
    <property type="entry name" value="GTPase_Der"/>
</dbReference>
<dbReference type="SUPFAM" id="SSF52540">
    <property type="entry name" value="P-loop containing nucleoside triphosphate hydrolases"/>
    <property type="match status" value="2"/>
</dbReference>
<evidence type="ECO:0000256" key="1">
    <source>
        <dbReference type="ARBA" id="ARBA00008279"/>
    </source>
</evidence>
<dbReference type="Pfam" id="PF01926">
    <property type="entry name" value="MMR_HSR1"/>
    <property type="match status" value="2"/>
</dbReference>
<dbReference type="InterPro" id="IPR005225">
    <property type="entry name" value="Small_GTP-bd"/>
</dbReference>
<evidence type="ECO:0000256" key="8">
    <source>
        <dbReference type="ARBA" id="ARBA00023134"/>
    </source>
</evidence>
<dbReference type="InterPro" id="IPR032859">
    <property type="entry name" value="KH_dom-like"/>
</dbReference>
<evidence type="ECO:0000256" key="12">
    <source>
        <dbReference type="RuleBase" id="RU004481"/>
    </source>
</evidence>
<dbReference type="NCBIfam" id="TIGR00231">
    <property type="entry name" value="small_GTP"/>
    <property type="match status" value="2"/>
</dbReference>
<dbReference type="AlphaFoldDB" id="A0A6J4U528"/>
<organism evidence="15">
    <name type="scientific">uncultured Thermoleophilia bacterium</name>
    <dbReference type="NCBI Taxonomy" id="1497501"/>
    <lineage>
        <taxon>Bacteria</taxon>
        <taxon>Bacillati</taxon>
        <taxon>Actinomycetota</taxon>
        <taxon>Thermoleophilia</taxon>
        <taxon>environmental samples</taxon>
    </lineage>
</organism>
<dbReference type="FunFam" id="3.40.50.300:FF:000057">
    <property type="entry name" value="GTPase Der"/>
    <property type="match status" value="1"/>
</dbReference>
<dbReference type="NCBIfam" id="TIGR03594">
    <property type="entry name" value="GTPase_EngA"/>
    <property type="match status" value="1"/>
</dbReference>
<dbReference type="CDD" id="cd01895">
    <property type="entry name" value="EngA2"/>
    <property type="match status" value="1"/>
</dbReference>
<dbReference type="PANTHER" id="PTHR43834:SF6">
    <property type="entry name" value="GTPASE DER"/>
    <property type="match status" value="1"/>
</dbReference>
<dbReference type="GO" id="GO:0005525">
    <property type="term" value="F:GTP binding"/>
    <property type="evidence" value="ECO:0007669"/>
    <property type="project" value="UniProtKB-UniRule"/>
</dbReference>
<feature type="domain" description="EngA-type G" evidence="14">
    <location>
        <begin position="208"/>
        <end position="378"/>
    </location>
</feature>
<keyword evidence="5 12" id="KW-0677">Repeat</keyword>
<dbReference type="GO" id="GO:0043022">
    <property type="term" value="F:ribosome binding"/>
    <property type="evidence" value="ECO:0007669"/>
    <property type="project" value="TreeGrafter"/>
</dbReference>
<dbReference type="PROSITE" id="PS51712">
    <property type="entry name" value="G_ENGA"/>
    <property type="match status" value="1"/>
</dbReference>
<dbReference type="InterPro" id="IPR031166">
    <property type="entry name" value="G_ENGA"/>
</dbReference>
<feature type="binding site" evidence="10">
    <location>
        <begin position="261"/>
        <end position="265"/>
    </location>
    <ligand>
        <name>GTP</name>
        <dbReference type="ChEBI" id="CHEBI:37565"/>
        <label>2</label>
    </ligand>
</feature>
<dbReference type="EMBL" id="CADCWC010000248">
    <property type="protein sequence ID" value="CAA9538856.1"/>
    <property type="molecule type" value="Genomic_DNA"/>
</dbReference>
<evidence type="ECO:0000256" key="11">
    <source>
        <dbReference type="PROSITE-ProRule" id="PRU01049"/>
    </source>
</evidence>